<evidence type="ECO:0000256" key="1">
    <source>
        <dbReference type="ARBA" id="ARBA00004651"/>
    </source>
</evidence>
<feature type="transmembrane region" description="Helical" evidence="7">
    <location>
        <begin position="163"/>
        <end position="185"/>
    </location>
</feature>
<reference evidence="9" key="1">
    <citation type="submission" date="2020-10" db="EMBL/GenBank/DDBJ databases">
        <authorList>
            <person name="Gilroy R."/>
        </authorList>
    </citation>
    <scope>NUCLEOTIDE SEQUENCE</scope>
    <source>
        <strain evidence="9">ChiSjej1B19-3389</strain>
    </source>
</reference>
<dbReference type="SUPFAM" id="SSF161098">
    <property type="entry name" value="MetI-like"/>
    <property type="match status" value="1"/>
</dbReference>
<dbReference type="InterPro" id="IPR051393">
    <property type="entry name" value="ABC_transporter_permease"/>
</dbReference>
<name>A0A9D1CVA6_9FIRM</name>
<dbReference type="GO" id="GO:0005886">
    <property type="term" value="C:plasma membrane"/>
    <property type="evidence" value="ECO:0007669"/>
    <property type="project" value="UniProtKB-SubCell"/>
</dbReference>
<dbReference type="InterPro" id="IPR035906">
    <property type="entry name" value="MetI-like_sf"/>
</dbReference>
<dbReference type="EMBL" id="DVFW01000048">
    <property type="protein sequence ID" value="HIQ81398.1"/>
    <property type="molecule type" value="Genomic_DNA"/>
</dbReference>
<dbReference type="PANTHER" id="PTHR30193">
    <property type="entry name" value="ABC TRANSPORTER PERMEASE PROTEIN"/>
    <property type="match status" value="1"/>
</dbReference>
<feature type="transmembrane region" description="Helical" evidence="7">
    <location>
        <begin position="118"/>
        <end position="142"/>
    </location>
</feature>
<feature type="transmembrane region" description="Helical" evidence="7">
    <location>
        <begin position="223"/>
        <end position="247"/>
    </location>
</feature>
<comment type="subcellular location">
    <subcellularLocation>
        <location evidence="1 7">Cell membrane</location>
        <topology evidence="1 7">Multi-pass membrane protein</topology>
    </subcellularLocation>
</comment>
<comment type="caution">
    <text evidence="9">The sequence shown here is derived from an EMBL/GenBank/DDBJ whole genome shotgun (WGS) entry which is preliminary data.</text>
</comment>
<keyword evidence="3" id="KW-1003">Cell membrane</keyword>
<keyword evidence="2 7" id="KW-0813">Transport</keyword>
<dbReference type="CDD" id="cd06261">
    <property type="entry name" value="TM_PBP2"/>
    <property type="match status" value="1"/>
</dbReference>
<dbReference type="PROSITE" id="PS50928">
    <property type="entry name" value="ABC_TM1"/>
    <property type="match status" value="1"/>
</dbReference>
<dbReference type="GO" id="GO:0055085">
    <property type="term" value="P:transmembrane transport"/>
    <property type="evidence" value="ECO:0007669"/>
    <property type="project" value="InterPro"/>
</dbReference>
<dbReference type="AlphaFoldDB" id="A0A9D1CVA6"/>
<evidence type="ECO:0000256" key="6">
    <source>
        <dbReference type="ARBA" id="ARBA00023136"/>
    </source>
</evidence>
<gene>
    <name evidence="9" type="ORF">IAD32_09000</name>
</gene>
<accession>A0A9D1CVA6</accession>
<feature type="transmembrane region" description="Helical" evidence="7">
    <location>
        <begin position="36"/>
        <end position="58"/>
    </location>
</feature>
<dbReference type="PANTHER" id="PTHR30193:SF37">
    <property type="entry name" value="INNER MEMBRANE ABC TRANSPORTER PERMEASE PROTEIN YCJO"/>
    <property type="match status" value="1"/>
</dbReference>
<feature type="domain" description="ABC transmembrane type-1" evidence="8">
    <location>
        <begin position="32"/>
        <end position="244"/>
    </location>
</feature>
<dbReference type="Proteomes" id="UP000886787">
    <property type="component" value="Unassembled WGS sequence"/>
</dbReference>
<evidence type="ECO:0000259" key="8">
    <source>
        <dbReference type="PROSITE" id="PS50928"/>
    </source>
</evidence>
<evidence type="ECO:0000256" key="5">
    <source>
        <dbReference type="ARBA" id="ARBA00022989"/>
    </source>
</evidence>
<sequence>MFDWNGLDAVKKFVGLDNWINLIQDPKFATAFLNNIYVVIGSIAIQLPLGMVIAILLTETKLFSKFFKTAFFLPMLMSSVAIGILFTYMLDPNFGVVAAIAKQLGMVSPDLLGSQSTALFTVILVICWQYTPFYMVLFVSALSTIPEDVKEYAQIDGCNRFRYYIHIAIPMLKNNIFTAMVLSLIGSLKYFDLIYVLTNGGPSGSTELMATYMYKTAFTSSNMGYGTTIAMALFIIVMVFSALTNWLPRRISNKRGALK</sequence>
<keyword evidence="4 7" id="KW-0812">Transmembrane</keyword>
<organism evidence="9 10">
    <name type="scientific">Candidatus Scatavimonas merdigallinarum</name>
    <dbReference type="NCBI Taxonomy" id="2840914"/>
    <lineage>
        <taxon>Bacteria</taxon>
        <taxon>Bacillati</taxon>
        <taxon>Bacillota</taxon>
        <taxon>Clostridia</taxon>
        <taxon>Eubacteriales</taxon>
        <taxon>Oscillospiraceae</taxon>
        <taxon>Oscillospiraceae incertae sedis</taxon>
        <taxon>Candidatus Scatavimonas</taxon>
    </lineage>
</organism>
<dbReference type="InterPro" id="IPR000515">
    <property type="entry name" value="MetI-like"/>
</dbReference>
<evidence type="ECO:0000256" key="3">
    <source>
        <dbReference type="ARBA" id="ARBA00022475"/>
    </source>
</evidence>
<comment type="similarity">
    <text evidence="7">Belongs to the binding-protein-dependent transport system permease family.</text>
</comment>
<evidence type="ECO:0000256" key="7">
    <source>
        <dbReference type="RuleBase" id="RU363032"/>
    </source>
</evidence>
<feature type="transmembrane region" description="Helical" evidence="7">
    <location>
        <begin position="70"/>
        <end position="90"/>
    </location>
</feature>
<protein>
    <submittedName>
        <fullName evidence="9">Sugar ABC transporter permease</fullName>
    </submittedName>
</protein>
<proteinExistence type="inferred from homology"/>
<evidence type="ECO:0000256" key="4">
    <source>
        <dbReference type="ARBA" id="ARBA00022692"/>
    </source>
</evidence>
<dbReference type="Gene3D" id="1.10.3720.10">
    <property type="entry name" value="MetI-like"/>
    <property type="match status" value="1"/>
</dbReference>
<keyword evidence="6 7" id="KW-0472">Membrane</keyword>
<evidence type="ECO:0000313" key="10">
    <source>
        <dbReference type="Proteomes" id="UP000886787"/>
    </source>
</evidence>
<evidence type="ECO:0000313" key="9">
    <source>
        <dbReference type="EMBL" id="HIQ81398.1"/>
    </source>
</evidence>
<dbReference type="Pfam" id="PF00528">
    <property type="entry name" value="BPD_transp_1"/>
    <property type="match status" value="1"/>
</dbReference>
<evidence type="ECO:0000256" key="2">
    <source>
        <dbReference type="ARBA" id="ARBA00022448"/>
    </source>
</evidence>
<reference evidence="9" key="2">
    <citation type="journal article" date="2021" name="PeerJ">
        <title>Extensive microbial diversity within the chicken gut microbiome revealed by metagenomics and culture.</title>
        <authorList>
            <person name="Gilroy R."/>
            <person name="Ravi A."/>
            <person name="Getino M."/>
            <person name="Pursley I."/>
            <person name="Horton D.L."/>
            <person name="Alikhan N.F."/>
            <person name="Baker D."/>
            <person name="Gharbi K."/>
            <person name="Hall N."/>
            <person name="Watson M."/>
            <person name="Adriaenssens E.M."/>
            <person name="Foster-Nyarko E."/>
            <person name="Jarju S."/>
            <person name="Secka A."/>
            <person name="Antonio M."/>
            <person name="Oren A."/>
            <person name="Chaudhuri R.R."/>
            <person name="La Ragione R."/>
            <person name="Hildebrand F."/>
            <person name="Pallen M.J."/>
        </authorList>
    </citation>
    <scope>NUCLEOTIDE SEQUENCE</scope>
    <source>
        <strain evidence="9">ChiSjej1B19-3389</strain>
    </source>
</reference>
<keyword evidence="5 7" id="KW-1133">Transmembrane helix</keyword>